<comment type="caution">
    <text evidence="1">The sequence shown here is derived from an EMBL/GenBank/DDBJ whole genome shotgun (WGS) entry which is preliminary data.</text>
</comment>
<accession>A0A4V2VSG5</accession>
<dbReference type="EMBL" id="SMBU01000004">
    <property type="protein sequence ID" value="TCV02320.1"/>
    <property type="molecule type" value="Genomic_DNA"/>
</dbReference>
<name>A0A4V2VSG5_ROSSA</name>
<sequence>MELIQNLFSSLRDALTVQTQTDIDERYLSDAVDHVDLERRIASQARAYMAMAPMNIGR</sequence>
<organism evidence="1 2">
    <name type="scientific">Roseateles saccharophilus</name>
    <name type="common">Pseudomonas saccharophila</name>
    <dbReference type="NCBI Taxonomy" id="304"/>
    <lineage>
        <taxon>Bacteria</taxon>
        <taxon>Pseudomonadati</taxon>
        <taxon>Pseudomonadota</taxon>
        <taxon>Betaproteobacteria</taxon>
        <taxon>Burkholderiales</taxon>
        <taxon>Sphaerotilaceae</taxon>
        <taxon>Roseateles</taxon>
    </lineage>
</organism>
<dbReference type="AlphaFoldDB" id="A0A4V2VSG5"/>
<evidence type="ECO:0000313" key="1">
    <source>
        <dbReference type="EMBL" id="TCV02320.1"/>
    </source>
</evidence>
<keyword evidence="2" id="KW-1185">Reference proteome</keyword>
<gene>
    <name evidence="1" type="ORF">EV671_100493</name>
</gene>
<dbReference type="RefSeq" id="WP_165917475.1">
    <property type="nucleotide sequence ID" value="NZ_CBCSGL010000001.1"/>
</dbReference>
<proteinExistence type="predicted"/>
<evidence type="ECO:0008006" key="3">
    <source>
        <dbReference type="Google" id="ProtNLM"/>
    </source>
</evidence>
<reference evidence="1 2" key="1">
    <citation type="submission" date="2019-03" db="EMBL/GenBank/DDBJ databases">
        <title>Genomic Encyclopedia of Type Strains, Phase IV (KMG-IV): sequencing the most valuable type-strain genomes for metagenomic binning, comparative biology and taxonomic classification.</title>
        <authorList>
            <person name="Goeker M."/>
        </authorList>
    </citation>
    <scope>NUCLEOTIDE SEQUENCE [LARGE SCALE GENOMIC DNA]</scope>
    <source>
        <strain evidence="1 2">DSM 654</strain>
    </source>
</reference>
<protein>
    <recommendedName>
        <fullName evidence="3">DUF3563 domain-containing protein</fullName>
    </recommendedName>
</protein>
<dbReference type="Proteomes" id="UP000295110">
    <property type="component" value="Unassembled WGS sequence"/>
</dbReference>
<evidence type="ECO:0000313" key="2">
    <source>
        <dbReference type="Proteomes" id="UP000295110"/>
    </source>
</evidence>